<name>M5TY05_9BACT</name>
<sequence length="102" mass="11122">MALLVGTFAASVTQRATQERDNERHHQTIATLETAIDAVAGSVLADEPNVRLPVSSPATHNDEGQWVIVEPVTQSEEPLMYRATVFRDGRPGVSILRSANKK</sequence>
<accession>M5TY05</accession>
<keyword evidence="2" id="KW-1185">Reference proteome</keyword>
<proteinExistence type="predicted"/>
<reference evidence="1 2" key="1">
    <citation type="journal article" date="2013" name="Mar. Genomics">
        <title>Expression of sulfatases in Rhodopirellula baltica and the diversity of sulfatases in the genus Rhodopirellula.</title>
        <authorList>
            <person name="Wegner C.E."/>
            <person name="Richter-Heitmann T."/>
            <person name="Klindworth A."/>
            <person name="Klockow C."/>
            <person name="Richter M."/>
            <person name="Achstetter T."/>
            <person name="Glockner F.O."/>
            <person name="Harder J."/>
        </authorList>
    </citation>
    <scope>NUCLEOTIDE SEQUENCE [LARGE SCALE GENOMIC DNA]</scope>
    <source>
        <strain evidence="1 2">SM41</strain>
    </source>
</reference>
<gene>
    <name evidence="1" type="ORF">RSSM_04485</name>
</gene>
<protein>
    <submittedName>
        <fullName evidence="1">Uncharacterized protein</fullName>
    </submittedName>
</protein>
<evidence type="ECO:0000313" key="1">
    <source>
        <dbReference type="EMBL" id="EMI54070.1"/>
    </source>
</evidence>
<dbReference type="AlphaFoldDB" id="M5TY05"/>
<dbReference type="EMBL" id="ANOH01000305">
    <property type="protein sequence ID" value="EMI54070.1"/>
    <property type="molecule type" value="Genomic_DNA"/>
</dbReference>
<dbReference type="Proteomes" id="UP000011885">
    <property type="component" value="Unassembled WGS sequence"/>
</dbReference>
<comment type="caution">
    <text evidence="1">The sequence shown here is derived from an EMBL/GenBank/DDBJ whole genome shotgun (WGS) entry which is preliminary data.</text>
</comment>
<evidence type="ECO:0000313" key="2">
    <source>
        <dbReference type="Proteomes" id="UP000011885"/>
    </source>
</evidence>
<organism evidence="1 2">
    <name type="scientific">Rhodopirellula sallentina SM41</name>
    <dbReference type="NCBI Taxonomy" id="1263870"/>
    <lineage>
        <taxon>Bacteria</taxon>
        <taxon>Pseudomonadati</taxon>
        <taxon>Planctomycetota</taxon>
        <taxon>Planctomycetia</taxon>
        <taxon>Pirellulales</taxon>
        <taxon>Pirellulaceae</taxon>
        <taxon>Rhodopirellula</taxon>
    </lineage>
</organism>
<dbReference type="PATRIC" id="fig|1263870.3.peg.4743"/>